<evidence type="ECO:0000259" key="7">
    <source>
        <dbReference type="Pfam" id="PF01171"/>
    </source>
</evidence>
<dbReference type="InterPro" id="IPR011063">
    <property type="entry name" value="TilS/TtcA_N"/>
</dbReference>
<comment type="similarity">
    <text evidence="6">Belongs to the tRNA(Ile)-lysidine synthase family.</text>
</comment>
<gene>
    <name evidence="6 8" type="primary">tilS</name>
    <name evidence="8" type="ORF">Mame_02426</name>
</gene>
<dbReference type="OrthoDB" id="9807403at2"/>
<organism evidence="8 9">
    <name type="scientific">Martelella mediterranea DSM 17316</name>
    <dbReference type="NCBI Taxonomy" id="1122214"/>
    <lineage>
        <taxon>Bacteria</taxon>
        <taxon>Pseudomonadati</taxon>
        <taxon>Pseudomonadota</taxon>
        <taxon>Alphaproteobacteria</taxon>
        <taxon>Hyphomicrobiales</taxon>
        <taxon>Aurantimonadaceae</taxon>
        <taxon>Martelella</taxon>
    </lineage>
</organism>
<dbReference type="Proteomes" id="UP000191135">
    <property type="component" value="Chromosome"/>
</dbReference>
<dbReference type="Pfam" id="PF01171">
    <property type="entry name" value="ATP_bind_3"/>
    <property type="match status" value="1"/>
</dbReference>
<dbReference type="GO" id="GO:0005524">
    <property type="term" value="F:ATP binding"/>
    <property type="evidence" value="ECO:0007669"/>
    <property type="project" value="UniProtKB-UniRule"/>
</dbReference>
<comment type="domain">
    <text evidence="6">The N-terminal region contains the highly conserved SGGXDS motif, predicted to be a P-loop motif involved in ATP binding.</text>
</comment>
<evidence type="ECO:0000256" key="6">
    <source>
        <dbReference type="HAMAP-Rule" id="MF_01161"/>
    </source>
</evidence>
<sequence>MLTAVSASSQTISGGEAALNAAFDFASRLKPGCHVLVAVSGGSDSLGLLAALCEAADRLSRADIRISVATVDHGLRAQSADEAETVARFCATRAIGHETLSWRGEKPATGLMAVARDARYRLLADHAARIGADVIAVAHTLDDQAETLEMRKARNPDPPVSGMAAETLLMGHAWVARPFLSVSREAIRDLLVTRDIAWIDDPSNDNLCYERVRVRQALGGAVATPGAEAVMAGHMRRRLSEAAAELLVSSVRTHGAAVAEIDLEAIAANPDAARYLLKALTAVIGGETHGPGKTALADILAMAEAPHGARMTAGRCLFERNRTRLFMLRERRGLESIEVLPGTTRIWDGRWRIENRSGATVEIDPAGLDGEPVEAFAALPSRLSKLARLTMPCAGQGALPGEVGISRILSPYQRYLPGFDLALANRLAEAFGLSRFPAPGYFGG</sequence>
<keyword evidence="2 6" id="KW-0819">tRNA processing</keyword>
<name>A0A1U9Z230_9HYPH</name>
<dbReference type="InterPro" id="IPR012094">
    <property type="entry name" value="tRNA_Ile_lys_synt"/>
</dbReference>
<keyword evidence="6" id="KW-0963">Cytoplasm</keyword>
<reference evidence="8 9" key="1">
    <citation type="submission" date="2017-03" db="EMBL/GenBank/DDBJ databases">
        <title>Foreign affairs: Plasmid Transfer between Roseobacters and Rhizobia.</title>
        <authorList>
            <person name="Bartling P."/>
            <person name="Bunk B."/>
            <person name="Overmann J."/>
            <person name="Brinkmann H."/>
            <person name="Petersen J."/>
        </authorList>
    </citation>
    <scope>NUCLEOTIDE SEQUENCE [LARGE SCALE GENOMIC DNA]</scope>
    <source>
        <strain evidence="8 9">MACL11</strain>
    </source>
</reference>
<comment type="function">
    <text evidence="6">Ligates lysine onto the cytidine present at position 34 of the AUA codon-specific tRNA(Ile) that contains the anticodon CAU, in an ATP-dependent manner. Cytidine is converted to lysidine, thus changing the amino acid specificity of the tRNA from methionine to isoleucine.</text>
</comment>
<dbReference type="EMBL" id="CP020330">
    <property type="protein sequence ID" value="AQZ51755.1"/>
    <property type="molecule type" value="Genomic_DNA"/>
</dbReference>
<dbReference type="NCBIfam" id="TIGR02432">
    <property type="entry name" value="lysidine_TilS_N"/>
    <property type="match status" value="1"/>
</dbReference>
<keyword evidence="3 6" id="KW-0547">Nucleotide-binding</keyword>
<dbReference type="InterPro" id="IPR012795">
    <property type="entry name" value="tRNA_Ile_lys_synt_N"/>
</dbReference>
<dbReference type="Gene3D" id="3.40.50.620">
    <property type="entry name" value="HUPs"/>
    <property type="match status" value="1"/>
</dbReference>
<dbReference type="PANTHER" id="PTHR43033:SF1">
    <property type="entry name" value="TRNA(ILE)-LYSIDINE SYNTHASE-RELATED"/>
    <property type="match status" value="1"/>
</dbReference>
<dbReference type="PANTHER" id="PTHR43033">
    <property type="entry name" value="TRNA(ILE)-LYSIDINE SYNTHASE-RELATED"/>
    <property type="match status" value="1"/>
</dbReference>
<evidence type="ECO:0000256" key="1">
    <source>
        <dbReference type="ARBA" id="ARBA00022598"/>
    </source>
</evidence>
<feature type="domain" description="tRNA(Ile)-lysidine/2-thiocytidine synthase N-terminal" evidence="7">
    <location>
        <begin position="34"/>
        <end position="216"/>
    </location>
</feature>
<dbReference type="InterPro" id="IPR014729">
    <property type="entry name" value="Rossmann-like_a/b/a_fold"/>
</dbReference>
<dbReference type="RefSeq" id="WP_018063649.1">
    <property type="nucleotide sequence ID" value="NZ_AQWH01000004.1"/>
</dbReference>
<dbReference type="KEGG" id="mmed:Mame_02426"/>
<comment type="catalytic activity">
    <reaction evidence="5 6">
        <text>cytidine(34) in tRNA(Ile2) + L-lysine + ATP = lysidine(34) in tRNA(Ile2) + AMP + diphosphate + H(+)</text>
        <dbReference type="Rhea" id="RHEA:43744"/>
        <dbReference type="Rhea" id="RHEA-COMP:10625"/>
        <dbReference type="Rhea" id="RHEA-COMP:10670"/>
        <dbReference type="ChEBI" id="CHEBI:15378"/>
        <dbReference type="ChEBI" id="CHEBI:30616"/>
        <dbReference type="ChEBI" id="CHEBI:32551"/>
        <dbReference type="ChEBI" id="CHEBI:33019"/>
        <dbReference type="ChEBI" id="CHEBI:82748"/>
        <dbReference type="ChEBI" id="CHEBI:83665"/>
        <dbReference type="ChEBI" id="CHEBI:456215"/>
        <dbReference type="EC" id="6.3.4.19"/>
    </reaction>
</comment>
<dbReference type="STRING" id="1122214.Mame_02426"/>
<evidence type="ECO:0000256" key="3">
    <source>
        <dbReference type="ARBA" id="ARBA00022741"/>
    </source>
</evidence>
<dbReference type="eggNOG" id="COG0037">
    <property type="taxonomic scope" value="Bacteria"/>
</dbReference>
<keyword evidence="4 6" id="KW-0067">ATP-binding</keyword>
<keyword evidence="9" id="KW-1185">Reference proteome</keyword>
<dbReference type="CDD" id="cd01992">
    <property type="entry name" value="TilS_N"/>
    <property type="match status" value="1"/>
</dbReference>
<evidence type="ECO:0000256" key="2">
    <source>
        <dbReference type="ARBA" id="ARBA00022694"/>
    </source>
</evidence>
<keyword evidence="1 6" id="KW-0436">Ligase</keyword>
<dbReference type="SUPFAM" id="SSF52402">
    <property type="entry name" value="Adenine nucleotide alpha hydrolases-like"/>
    <property type="match status" value="1"/>
</dbReference>
<dbReference type="EC" id="6.3.4.19" evidence="6"/>
<dbReference type="HAMAP" id="MF_01161">
    <property type="entry name" value="tRNA_Ile_lys_synt"/>
    <property type="match status" value="1"/>
</dbReference>
<accession>A0A1U9Z230</accession>
<dbReference type="GO" id="GO:0032267">
    <property type="term" value="F:tRNA(Ile)-lysidine synthase activity"/>
    <property type="evidence" value="ECO:0007669"/>
    <property type="project" value="UniProtKB-EC"/>
</dbReference>
<comment type="subcellular location">
    <subcellularLocation>
        <location evidence="6">Cytoplasm</location>
    </subcellularLocation>
</comment>
<protein>
    <recommendedName>
        <fullName evidence="6">tRNA(Ile)-lysidine synthase</fullName>
        <ecNumber evidence="6">6.3.4.19</ecNumber>
    </recommendedName>
    <alternativeName>
        <fullName evidence="6">tRNA(Ile)-2-lysyl-cytidine synthase</fullName>
    </alternativeName>
    <alternativeName>
        <fullName evidence="6">tRNA(Ile)-lysidine synthetase</fullName>
    </alternativeName>
</protein>
<feature type="binding site" evidence="6">
    <location>
        <begin position="40"/>
        <end position="45"/>
    </location>
    <ligand>
        <name>ATP</name>
        <dbReference type="ChEBI" id="CHEBI:30616"/>
    </ligand>
</feature>
<proteinExistence type="inferred from homology"/>
<evidence type="ECO:0000313" key="9">
    <source>
        <dbReference type="Proteomes" id="UP000191135"/>
    </source>
</evidence>
<evidence type="ECO:0000256" key="5">
    <source>
        <dbReference type="ARBA" id="ARBA00048539"/>
    </source>
</evidence>
<dbReference type="AlphaFoldDB" id="A0A1U9Z230"/>
<evidence type="ECO:0000256" key="4">
    <source>
        <dbReference type="ARBA" id="ARBA00022840"/>
    </source>
</evidence>
<evidence type="ECO:0000313" key="8">
    <source>
        <dbReference type="EMBL" id="AQZ51755.1"/>
    </source>
</evidence>
<dbReference type="GO" id="GO:0005737">
    <property type="term" value="C:cytoplasm"/>
    <property type="evidence" value="ECO:0007669"/>
    <property type="project" value="UniProtKB-SubCell"/>
</dbReference>
<dbReference type="GO" id="GO:0006400">
    <property type="term" value="P:tRNA modification"/>
    <property type="evidence" value="ECO:0007669"/>
    <property type="project" value="UniProtKB-UniRule"/>
</dbReference>